<evidence type="ECO:0000313" key="2">
    <source>
        <dbReference type="EMBL" id="TWU46820.1"/>
    </source>
</evidence>
<dbReference type="AlphaFoldDB" id="A0A5C6EDU7"/>
<dbReference type="RefSeq" id="WP_146537269.1">
    <property type="nucleotide sequence ID" value="NZ_SJPX01000006.1"/>
</dbReference>
<feature type="domain" description="Methyltransferase" evidence="1">
    <location>
        <begin position="61"/>
        <end position="160"/>
    </location>
</feature>
<dbReference type="OrthoDB" id="9805585at2"/>
<accession>A0A5C6EDU7</accession>
<reference evidence="2 3" key="1">
    <citation type="submission" date="2019-02" db="EMBL/GenBank/DDBJ databases">
        <title>Deep-cultivation of Planctomycetes and their phenomic and genomic characterization uncovers novel biology.</title>
        <authorList>
            <person name="Wiegand S."/>
            <person name="Jogler M."/>
            <person name="Boedeker C."/>
            <person name="Pinto D."/>
            <person name="Vollmers J."/>
            <person name="Rivas-Marin E."/>
            <person name="Kohn T."/>
            <person name="Peeters S.H."/>
            <person name="Heuer A."/>
            <person name="Rast P."/>
            <person name="Oberbeckmann S."/>
            <person name="Bunk B."/>
            <person name="Jeske O."/>
            <person name="Meyerdierks A."/>
            <person name="Storesund J.E."/>
            <person name="Kallscheuer N."/>
            <person name="Luecker S."/>
            <person name="Lage O.M."/>
            <person name="Pohl T."/>
            <person name="Merkel B.J."/>
            <person name="Hornburger P."/>
            <person name="Mueller R.-W."/>
            <person name="Bruemmer F."/>
            <person name="Labrenz M."/>
            <person name="Spormann A.M."/>
            <person name="Op Den Camp H."/>
            <person name="Overmann J."/>
            <person name="Amann R."/>
            <person name="Jetten M.S.M."/>
            <person name="Mascher T."/>
            <person name="Medema M.H."/>
            <person name="Devos D.P."/>
            <person name="Kaster A.-K."/>
            <person name="Ovreas L."/>
            <person name="Rohde M."/>
            <person name="Galperin M.Y."/>
            <person name="Jogler C."/>
        </authorList>
    </citation>
    <scope>NUCLEOTIDE SEQUENCE [LARGE SCALE GENOMIC DNA]</scope>
    <source>
        <strain evidence="2 3">Poly59</strain>
    </source>
</reference>
<comment type="caution">
    <text evidence="2">The sequence shown here is derived from an EMBL/GenBank/DDBJ whole genome shotgun (WGS) entry which is preliminary data.</text>
</comment>
<keyword evidence="2" id="KW-0808">Transferase</keyword>
<dbReference type="CDD" id="cd02440">
    <property type="entry name" value="AdoMet_MTases"/>
    <property type="match status" value="1"/>
</dbReference>
<keyword evidence="2" id="KW-0489">Methyltransferase</keyword>
<dbReference type="InterPro" id="IPR041698">
    <property type="entry name" value="Methyltransf_25"/>
</dbReference>
<sequence length="201" mass="21909">MSIIEGVATGQLVDTDSSLTVLDFVREFFSNPAEVASLLPSSSFLHREIARQANLKSAKYIVDLGPGLGGTTRSLLQWSNNQARIVAVETNETFVAHLSQLGDARLSVVHRSAADLRQIIEDNDLPQADVIVSGVPFSTMDAATSNAMIDGIYSSLKPGGSFIAYQLRDRVCQLAEPLFGPASISFVWRNLPPLRVFCWQK</sequence>
<dbReference type="InterPro" id="IPR029063">
    <property type="entry name" value="SAM-dependent_MTases_sf"/>
</dbReference>
<evidence type="ECO:0000313" key="3">
    <source>
        <dbReference type="Proteomes" id="UP000317977"/>
    </source>
</evidence>
<name>A0A5C6EDU7_9BACT</name>
<dbReference type="GO" id="GO:0008168">
    <property type="term" value="F:methyltransferase activity"/>
    <property type="evidence" value="ECO:0007669"/>
    <property type="project" value="UniProtKB-KW"/>
</dbReference>
<organism evidence="2 3">
    <name type="scientific">Rubripirellula reticaptiva</name>
    <dbReference type="NCBI Taxonomy" id="2528013"/>
    <lineage>
        <taxon>Bacteria</taxon>
        <taxon>Pseudomonadati</taxon>
        <taxon>Planctomycetota</taxon>
        <taxon>Planctomycetia</taxon>
        <taxon>Pirellulales</taxon>
        <taxon>Pirellulaceae</taxon>
        <taxon>Rubripirellula</taxon>
    </lineage>
</organism>
<evidence type="ECO:0000259" key="1">
    <source>
        <dbReference type="Pfam" id="PF13649"/>
    </source>
</evidence>
<keyword evidence="3" id="KW-1185">Reference proteome</keyword>
<dbReference type="EMBL" id="SJPX01000006">
    <property type="protein sequence ID" value="TWU46820.1"/>
    <property type="molecule type" value="Genomic_DNA"/>
</dbReference>
<proteinExistence type="predicted"/>
<dbReference type="Gene3D" id="3.40.50.150">
    <property type="entry name" value="Vaccinia Virus protein VP39"/>
    <property type="match status" value="1"/>
</dbReference>
<dbReference type="SUPFAM" id="SSF53335">
    <property type="entry name" value="S-adenosyl-L-methionine-dependent methyltransferases"/>
    <property type="match status" value="1"/>
</dbReference>
<protein>
    <submittedName>
        <fullName evidence="2">16S ribosomal RNA methyltransferase KsgA/Dim1 family protein</fullName>
    </submittedName>
</protein>
<dbReference type="Proteomes" id="UP000317977">
    <property type="component" value="Unassembled WGS sequence"/>
</dbReference>
<dbReference type="Pfam" id="PF13649">
    <property type="entry name" value="Methyltransf_25"/>
    <property type="match status" value="1"/>
</dbReference>
<gene>
    <name evidence="2" type="ORF">Poly59_57930</name>
</gene>
<dbReference type="GO" id="GO:0032259">
    <property type="term" value="P:methylation"/>
    <property type="evidence" value="ECO:0007669"/>
    <property type="project" value="UniProtKB-KW"/>
</dbReference>